<dbReference type="InterPro" id="IPR023393">
    <property type="entry name" value="START-like_dom_sf"/>
</dbReference>
<dbReference type="eggNOG" id="COG3427">
    <property type="taxonomic scope" value="Bacteria"/>
</dbReference>
<evidence type="ECO:0000256" key="2">
    <source>
        <dbReference type="SAM" id="Phobius"/>
    </source>
</evidence>
<dbReference type="InterPro" id="IPR010419">
    <property type="entry name" value="CO_DH_gsu"/>
</dbReference>
<dbReference type="CDD" id="cd07823">
    <property type="entry name" value="SRPBCC_5"/>
    <property type="match status" value="1"/>
</dbReference>
<dbReference type="SUPFAM" id="SSF55961">
    <property type="entry name" value="Bet v1-like"/>
    <property type="match status" value="1"/>
</dbReference>
<dbReference type="RefSeq" id="WP_128640883.1">
    <property type="nucleotide sequence ID" value="NZ_CP008947.1"/>
</dbReference>
<evidence type="ECO:0000313" key="3">
    <source>
        <dbReference type="EMBL" id="AII08021.1"/>
    </source>
</evidence>
<dbReference type="AlphaFoldDB" id="A0A076EQ17"/>
<dbReference type="Pfam" id="PF06240">
    <property type="entry name" value="COXG"/>
    <property type="match status" value="1"/>
</dbReference>
<organism evidence="3 4">
    <name type="scientific">Rhodococcus opacus</name>
    <name type="common">Nocardia opaca</name>
    <dbReference type="NCBI Taxonomy" id="37919"/>
    <lineage>
        <taxon>Bacteria</taxon>
        <taxon>Bacillati</taxon>
        <taxon>Actinomycetota</taxon>
        <taxon>Actinomycetes</taxon>
        <taxon>Mycobacteriales</taxon>
        <taxon>Nocardiaceae</taxon>
        <taxon>Rhodococcus</taxon>
    </lineage>
</organism>
<reference evidence="3 4" key="1">
    <citation type="submission" date="2014-07" db="EMBL/GenBank/DDBJ databases">
        <title>Genome Sequence of Rhodococcus opacus Strain R7, a Biodegrader of Mono- and Polycyclic Aromatic Hydrocarbons.</title>
        <authorList>
            <person name="Di Gennaro P."/>
            <person name="Zampolli J."/>
            <person name="Presti I."/>
            <person name="Cappelletti M."/>
            <person name="D'Ursi P."/>
            <person name="Orro A."/>
            <person name="Mezzelani A."/>
            <person name="Milanesi L."/>
        </authorList>
    </citation>
    <scope>NUCLEOTIDE SEQUENCE [LARGE SCALE GENOMIC DNA]</scope>
    <source>
        <strain evidence="3 4">R7</strain>
    </source>
</reference>
<feature type="region of interest" description="Disordered" evidence="1">
    <location>
        <begin position="156"/>
        <end position="177"/>
    </location>
</feature>
<name>A0A076EQ17_RHOOP</name>
<dbReference type="EMBL" id="CP008947">
    <property type="protein sequence ID" value="AII08021.1"/>
    <property type="molecule type" value="Genomic_DNA"/>
</dbReference>
<accession>A0A076EQ17</accession>
<keyword evidence="2" id="KW-0812">Transmembrane</keyword>
<dbReference type="PANTHER" id="PTHR38588">
    <property type="entry name" value="BLL0334 PROTEIN"/>
    <property type="match status" value="1"/>
</dbReference>
<feature type="transmembrane region" description="Helical" evidence="2">
    <location>
        <begin position="206"/>
        <end position="228"/>
    </location>
</feature>
<keyword evidence="2" id="KW-1133">Transmembrane helix</keyword>
<proteinExistence type="predicted"/>
<evidence type="ECO:0000313" key="4">
    <source>
        <dbReference type="Proteomes" id="UP000028488"/>
    </source>
</evidence>
<protein>
    <submittedName>
        <fullName evidence="3">Carbon monoxide dehydrogenase</fullName>
    </submittedName>
</protein>
<evidence type="ECO:0000256" key="1">
    <source>
        <dbReference type="SAM" id="MobiDB-lite"/>
    </source>
</evidence>
<keyword evidence="2" id="KW-0472">Membrane</keyword>
<sequence length="234" mass="23964">MQISNEFIVPLPPDEAWPVLLDLERVAPCLPGATITAIDGDDFEGKAKIKVGPITAEYKGAARFVERDEAGHRATLRATGKDARGQGNVSANIGLRLVAHEGGSRVLVDTEMDISGKIAQFGRGVINDAAAALLGVFAERLSELMIGGEAAAEATATTGGAATNGAAPRTAGRGTPAHQDEALDLVKLARESRAASTPAAGFVQPAWIPAIISGIAAIVSVFAAGYAAGKNKSK</sequence>
<dbReference type="PANTHER" id="PTHR38588:SF1">
    <property type="entry name" value="BLL0334 PROTEIN"/>
    <property type="match status" value="1"/>
</dbReference>
<gene>
    <name evidence="3" type="ORF">EP51_26685</name>
</gene>
<dbReference type="Gene3D" id="3.30.530.20">
    <property type="match status" value="1"/>
</dbReference>
<dbReference type="Proteomes" id="UP000028488">
    <property type="component" value="Chromosome"/>
</dbReference>